<keyword evidence="2" id="KW-1185">Reference proteome</keyword>
<dbReference type="OrthoDB" id="159440at2"/>
<reference evidence="1 2" key="1">
    <citation type="submission" date="2018-05" db="EMBL/GenBank/DDBJ databases">
        <title>Leucothrix arctica sp. nov., isolated from Arctic seawater.</title>
        <authorList>
            <person name="Choi A."/>
            <person name="Baek K."/>
        </authorList>
    </citation>
    <scope>NUCLEOTIDE SEQUENCE [LARGE SCALE GENOMIC DNA]</scope>
    <source>
        <strain evidence="1 2">JCM 18388</strain>
    </source>
</reference>
<accession>A0A317CWQ8</accession>
<dbReference type="RefSeq" id="WP_109835694.1">
    <property type="nucleotide sequence ID" value="NZ_QGKM01000001.1"/>
</dbReference>
<gene>
    <name evidence="1" type="ORF">DKW60_00445</name>
</gene>
<dbReference type="Proteomes" id="UP000245539">
    <property type="component" value="Unassembled WGS sequence"/>
</dbReference>
<evidence type="ECO:0000313" key="1">
    <source>
        <dbReference type="EMBL" id="PWR00713.1"/>
    </source>
</evidence>
<sequence>MKKALAIILLGIGLILTVYYGGRAVKTYLIIRTIEANIEEPVKLKRWMTIPYLSKTHNIPKDYLYQAINVPAKDNDKRSLRYLRKNYYDGDLEAILLAVQRAIADYDPGKL</sequence>
<dbReference type="EMBL" id="QGKM01000001">
    <property type="protein sequence ID" value="PWR00713.1"/>
    <property type="molecule type" value="Genomic_DNA"/>
</dbReference>
<comment type="caution">
    <text evidence="1">The sequence shown here is derived from an EMBL/GenBank/DDBJ whole genome shotgun (WGS) entry which is preliminary data.</text>
</comment>
<evidence type="ECO:0000313" key="2">
    <source>
        <dbReference type="Proteomes" id="UP000245539"/>
    </source>
</evidence>
<organism evidence="1 2">
    <name type="scientific">Leucothrix pacifica</name>
    <dbReference type="NCBI Taxonomy" id="1247513"/>
    <lineage>
        <taxon>Bacteria</taxon>
        <taxon>Pseudomonadati</taxon>
        <taxon>Pseudomonadota</taxon>
        <taxon>Gammaproteobacteria</taxon>
        <taxon>Thiotrichales</taxon>
        <taxon>Thiotrichaceae</taxon>
        <taxon>Leucothrix</taxon>
    </lineage>
</organism>
<protein>
    <submittedName>
        <fullName evidence="1">Uncharacterized protein</fullName>
    </submittedName>
</protein>
<dbReference type="AlphaFoldDB" id="A0A317CWQ8"/>
<name>A0A317CWQ8_9GAMM</name>
<proteinExistence type="predicted"/>